<evidence type="ECO:0000259" key="10">
    <source>
        <dbReference type="Pfam" id="PF14380"/>
    </source>
</evidence>
<dbReference type="GO" id="GO:0016020">
    <property type="term" value="C:membrane"/>
    <property type="evidence" value="ECO:0007669"/>
    <property type="project" value="UniProtKB-SubCell"/>
</dbReference>
<evidence type="ECO:0000313" key="12">
    <source>
        <dbReference type="Proteomes" id="UP001443914"/>
    </source>
</evidence>
<comment type="subcellular location">
    <subcellularLocation>
        <location evidence="1">Membrane</location>
        <topology evidence="1">Single-pass membrane protein</topology>
    </subcellularLocation>
</comment>
<dbReference type="InterPro" id="IPR025287">
    <property type="entry name" value="WAK_GUB"/>
</dbReference>
<dbReference type="EC" id="2.7.11.1" evidence="2"/>
<feature type="signal peptide" evidence="8">
    <location>
        <begin position="1"/>
        <end position="22"/>
    </location>
</feature>
<comment type="catalytic activity">
    <reaction evidence="6">
        <text>L-seryl-[protein] + ATP = O-phospho-L-seryl-[protein] + ADP + H(+)</text>
        <dbReference type="Rhea" id="RHEA:17989"/>
        <dbReference type="Rhea" id="RHEA-COMP:9863"/>
        <dbReference type="Rhea" id="RHEA-COMP:11604"/>
        <dbReference type="ChEBI" id="CHEBI:15378"/>
        <dbReference type="ChEBI" id="CHEBI:29999"/>
        <dbReference type="ChEBI" id="CHEBI:30616"/>
        <dbReference type="ChEBI" id="CHEBI:83421"/>
        <dbReference type="ChEBI" id="CHEBI:456216"/>
        <dbReference type="EC" id="2.7.11.1"/>
    </reaction>
</comment>
<dbReference type="PANTHER" id="PTHR33355:SF10">
    <property type="entry name" value="EGF-LIKE DOMAIN-CONTAINING PROTEIN"/>
    <property type="match status" value="1"/>
</dbReference>
<feature type="transmembrane region" description="Helical" evidence="7">
    <location>
        <begin position="273"/>
        <end position="295"/>
    </location>
</feature>
<evidence type="ECO:0000256" key="7">
    <source>
        <dbReference type="SAM" id="Phobius"/>
    </source>
</evidence>
<keyword evidence="7" id="KW-0812">Transmembrane</keyword>
<dbReference type="Pfam" id="PF14380">
    <property type="entry name" value="WAK_assoc"/>
    <property type="match status" value="1"/>
</dbReference>
<evidence type="ECO:0000259" key="9">
    <source>
        <dbReference type="Pfam" id="PF13947"/>
    </source>
</evidence>
<evidence type="ECO:0000256" key="6">
    <source>
        <dbReference type="ARBA" id="ARBA00048679"/>
    </source>
</evidence>
<proteinExistence type="predicted"/>
<name>A0AAW1MZN6_SAPOF</name>
<dbReference type="AlphaFoldDB" id="A0AAW1MZN6"/>
<protein>
    <recommendedName>
        <fullName evidence="2">non-specific serine/threonine protein kinase</fullName>
        <ecNumber evidence="2">2.7.11.1</ecNumber>
    </recommendedName>
</protein>
<comment type="caution">
    <text evidence="11">The sequence shown here is derived from an EMBL/GenBank/DDBJ whole genome shotgun (WGS) entry which is preliminary data.</text>
</comment>
<evidence type="ECO:0000256" key="3">
    <source>
        <dbReference type="ARBA" id="ARBA00022729"/>
    </source>
</evidence>
<sequence length="297" mass="32917">MNKDHIRLAFLLLVLLLPLIRSQVCQRFCGDIQLRYPFGGGPGCGDPRFTKYISCNDRMLTFTTHTGSYPVTNIDYTNKIIYVSDPSMSTCFCTQPSKGFSLDWDAPFTFQDGTVFALLDCSLDSSPIYKGAINGNTSDVPQCDNAGTTLCSSLYSCQPISQLNVPISTCCVYAPVDLGPAFQMDLQKLQCKAYTAVYSFESQETNPEAWKFGAALKYKFNVNNDYPIYCSNCEKSNGVCAYSGTYNNFVCNCPSGVNTTTDCYFQNTWSSGVIFSPLFKGSWLLISAALLVFWISF</sequence>
<keyword evidence="4" id="KW-0325">Glycoprotein</keyword>
<keyword evidence="7" id="KW-1133">Transmembrane helix</keyword>
<comment type="catalytic activity">
    <reaction evidence="5">
        <text>L-threonyl-[protein] + ATP = O-phospho-L-threonyl-[protein] + ADP + H(+)</text>
        <dbReference type="Rhea" id="RHEA:46608"/>
        <dbReference type="Rhea" id="RHEA-COMP:11060"/>
        <dbReference type="Rhea" id="RHEA-COMP:11605"/>
        <dbReference type="ChEBI" id="CHEBI:15378"/>
        <dbReference type="ChEBI" id="CHEBI:30013"/>
        <dbReference type="ChEBI" id="CHEBI:30616"/>
        <dbReference type="ChEBI" id="CHEBI:61977"/>
        <dbReference type="ChEBI" id="CHEBI:456216"/>
        <dbReference type="EC" id="2.7.11.1"/>
    </reaction>
</comment>
<dbReference type="Proteomes" id="UP001443914">
    <property type="component" value="Unassembled WGS sequence"/>
</dbReference>
<feature type="domain" description="Wall-associated receptor kinase C-terminal" evidence="10">
    <location>
        <begin position="191"/>
        <end position="255"/>
    </location>
</feature>
<feature type="domain" description="Wall-associated receptor kinase galacturonan-binding" evidence="9">
    <location>
        <begin position="25"/>
        <end position="85"/>
    </location>
</feature>
<dbReference type="InterPro" id="IPR032872">
    <property type="entry name" value="WAK_assoc_C"/>
</dbReference>
<dbReference type="GO" id="GO:0004674">
    <property type="term" value="F:protein serine/threonine kinase activity"/>
    <property type="evidence" value="ECO:0007669"/>
    <property type="project" value="UniProtKB-EC"/>
</dbReference>
<keyword evidence="7" id="KW-0472">Membrane</keyword>
<dbReference type="GO" id="GO:0030247">
    <property type="term" value="F:polysaccharide binding"/>
    <property type="evidence" value="ECO:0007669"/>
    <property type="project" value="InterPro"/>
</dbReference>
<organism evidence="11 12">
    <name type="scientific">Saponaria officinalis</name>
    <name type="common">Common soapwort</name>
    <name type="synonym">Lychnis saponaria</name>
    <dbReference type="NCBI Taxonomy" id="3572"/>
    <lineage>
        <taxon>Eukaryota</taxon>
        <taxon>Viridiplantae</taxon>
        <taxon>Streptophyta</taxon>
        <taxon>Embryophyta</taxon>
        <taxon>Tracheophyta</taxon>
        <taxon>Spermatophyta</taxon>
        <taxon>Magnoliopsida</taxon>
        <taxon>eudicotyledons</taxon>
        <taxon>Gunneridae</taxon>
        <taxon>Pentapetalae</taxon>
        <taxon>Caryophyllales</taxon>
        <taxon>Caryophyllaceae</taxon>
        <taxon>Caryophylleae</taxon>
        <taxon>Saponaria</taxon>
    </lineage>
</organism>
<gene>
    <name evidence="11" type="ORF">RND81_02G227700</name>
</gene>
<keyword evidence="12" id="KW-1185">Reference proteome</keyword>
<reference evidence="11" key="1">
    <citation type="submission" date="2024-03" db="EMBL/GenBank/DDBJ databases">
        <title>WGS assembly of Saponaria officinalis var. Norfolk2.</title>
        <authorList>
            <person name="Jenkins J."/>
            <person name="Shu S."/>
            <person name="Grimwood J."/>
            <person name="Barry K."/>
            <person name="Goodstein D."/>
            <person name="Schmutz J."/>
            <person name="Leebens-Mack J."/>
            <person name="Osbourn A."/>
        </authorList>
    </citation>
    <scope>NUCLEOTIDE SEQUENCE [LARGE SCALE GENOMIC DNA]</scope>
    <source>
        <strain evidence="11">JIC</strain>
    </source>
</reference>
<dbReference type="EMBL" id="JBDFQZ010000002">
    <property type="protein sequence ID" value="KAK9750862.1"/>
    <property type="molecule type" value="Genomic_DNA"/>
</dbReference>
<dbReference type="Pfam" id="PF13947">
    <property type="entry name" value="GUB_WAK_bind"/>
    <property type="match status" value="1"/>
</dbReference>
<feature type="chain" id="PRO_5044002188" description="non-specific serine/threonine protein kinase" evidence="8">
    <location>
        <begin position="23"/>
        <end position="297"/>
    </location>
</feature>
<evidence type="ECO:0000313" key="11">
    <source>
        <dbReference type="EMBL" id="KAK9750862.1"/>
    </source>
</evidence>
<accession>A0AAW1MZN6</accession>
<evidence type="ECO:0000256" key="4">
    <source>
        <dbReference type="ARBA" id="ARBA00023180"/>
    </source>
</evidence>
<evidence type="ECO:0000256" key="2">
    <source>
        <dbReference type="ARBA" id="ARBA00012513"/>
    </source>
</evidence>
<evidence type="ECO:0000256" key="1">
    <source>
        <dbReference type="ARBA" id="ARBA00004167"/>
    </source>
</evidence>
<keyword evidence="3 8" id="KW-0732">Signal</keyword>
<evidence type="ECO:0000256" key="5">
    <source>
        <dbReference type="ARBA" id="ARBA00047899"/>
    </source>
</evidence>
<evidence type="ECO:0000256" key="8">
    <source>
        <dbReference type="SAM" id="SignalP"/>
    </source>
</evidence>
<dbReference type="PANTHER" id="PTHR33355">
    <property type="entry name" value="WALL-ASSOCIATED RECEPTOR KINASE CARBOXY-TERMINAL PROTEIN-RELATED"/>
    <property type="match status" value="1"/>
</dbReference>